<feature type="compositionally biased region" description="Basic and acidic residues" evidence="6">
    <location>
        <begin position="415"/>
        <end position="426"/>
    </location>
</feature>
<dbReference type="InterPro" id="IPR000433">
    <property type="entry name" value="Znf_ZZ"/>
</dbReference>
<dbReference type="CDD" id="cd00167">
    <property type="entry name" value="SANT"/>
    <property type="match status" value="1"/>
</dbReference>
<evidence type="ECO:0000256" key="4">
    <source>
        <dbReference type="ARBA" id="ARBA00022833"/>
    </source>
</evidence>
<dbReference type="Pfam" id="PF00249">
    <property type="entry name" value="Myb_DNA-binding"/>
    <property type="match status" value="1"/>
</dbReference>
<protein>
    <recommendedName>
        <fullName evidence="12">ZZ-type zinc finger-containing protein 3</fullName>
    </recommendedName>
</protein>
<dbReference type="SMART" id="SM00717">
    <property type="entry name" value="SANT"/>
    <property type="match status" value="1"/>
</dbReference>
<dbReference type="PROSITE" id="PS51294">
    <property type="entry name" value="HTH_MYB"/>
    <property type="match status" value="1"/>
</dbReference>
<dbReference type="InterPro" id="IPR009057">
    <property type="entry name" value="Homeodomain-like_sf"/>
</dbReference>
<dbReference type="PANTHER" id="PTHR22705">
    <property type="entry name" value="ZINC FINGER, ZZ DOMAIN CONTAINING 3"/>
    <property type="match status" value="1"/>
</dbReference>
<gene>
    <name evidence="10" type="ORF">DIABBA_LOCUS3088</name>
</gene>
<evidence type="ECO:0000259" key="7">
    <source>
        <dbReference type="PROSITE" id="PS50090"/>
    </source>
</evidence>
<evidence type="ECO:0000256" key="1">
    <source>
        <dbReference type="ARBA" id="ARBA00004123"/>
    </source>
</evidence>
<dbReference type="SUPFAM" id="SSF46689">
    <property type="entry name" value="Homeodomain-like"/>
    <property type="match status" value="1"/>
</dbReference>
<evidence type="ECO:0000256" key="3">
    <source>
        <dbReference type="ARBA" id="ARBA00022771"/>
    </source>
</evidence>
<sequence length="426" mass="49330">MTSNINTNEEDCFFFESEHLALKGNKDYCDVLKTLYILVAQRERLIKDYNQVVEVKRRALEDTHDLFKKFVNKEDLGMQLPDRMELAKLPVIKFENYDVKLPQSEIDLIYSETTPAVQVEDELKKATDKSKYEGNNAWTSEEQKKLEELLLKYPPEPIERRRFKKIAKELGTRSPAQVASRIQKYFLKLYQAGLPIPGRLPKSVDKIKKSFLHKHQRHNYYLYKPSTFFPKFNPPVIMDEMEDMPGPSSSHHPAEEPATPSNCLVEPEYLNGNEMMGKGKAEIQVQLLKKVKEIKLQERAYENCFQHIEFKCDYCSAEPIVGSRWSCLVCPKLTNFCTDCFVSQMYANNCHPLTHPMVIYRDAENYCLSHGEDISSMGNDKSKDVDSDNEDTTDSFESMNRAIKEENEEGLGTDEESRSNFDSDMN</sequence>
<dbReference type="Gene3D" id="1.10.10.60">
    <property type="entry name" value="Homeodomain-like"/>
    <property type="match status" value="1"/>
</dbReference>
<keyword evidence="2" id="KW-0479">Metal-binding</keyword>
<reference evidence="10" key="1">
    <citation type="submission" date="2022-01" db="EMBL/GenBank/DDBJ databases">
        <authorList>
            <person name="King R."/>
        </authorList>
    </citation>
    <scope>NUCLEOTIDE SEQUENCE</scope>
</reference>
<keyword evidence="3 5" id="KW-0863">Zinc-finger</keyword>
<proteinExistence type="predicted"/>
<dbReference type="InterPro" id="IPR043145">
    <property type="entry name" value="Znf_ZZ_sf"/>
</dbReference>
<evidence type="ECO:0000256" key="5">
    <source>
        <dbReference type="PROSITE-ProRule" id="PRU00228"/>
    </source>
</evidence>
<accession>A0A9N9SPY1</accession>
<feature type="domain" description="Myb-like" evidence="7">
    <location>
        <begin position="136"/>
        <end position="186"/>
    </location>
</feature>
<comment type="subcellular location">
    <subcellularLocation>
        <location evidence="1">Nucleus</location>
    </subcellularLocation>
</comment>
<evidence type="ECO:0008006" key="12">
    <source>
        <dbReference type="Google" id="ProtNLM"/>
    </source>
</evidence>
<dbReference type="InterPro" id="IPR001005">
    <property type="entry name" value="SANT/Myb"/>
</dbReference>
<feature type="domain" description="ZZ-type" evidence="8">
    <location>
        <begin position="307"/>
        <end position="365"/>
    </location>
</feature>
<dbReference type="OrthoDB" id="20473at2759"/>
<dbReference type="InterPro" id="IPR037830">
    <property type="entry name" value="ZZZ3"/>
</dbReference>
<evidence type="ECO:0000313" key="10">
    <source>
        <dbReference type="EMBL" id="CAG9829248.1"/>
    </source>
</evidence>
<dbReference type="PANTHER" id="PTHR22705:SF0">
    <property type="entry name" value="ZZ-TYPE ZINC FINGER-CONTAINING PROTEIN 3"/>
    <property type="match status" value="1"/>
</dbReference>
<dbReference type="SUPFAM" id="SSF57850">
    <property type="entry name" value="RING/U-box"/>
    <property type="match status" value="1"/>
</dbReference>
<dbReference type="GO" id="GO:0008270">
    <property type="term" value="F:zinc ion binding"/>
    <property type="evidence" value="ECO:0007669"/>
    <property type="project" value="UniProtKB-KW"/>
</dbReference>
<dbReference type="Proteomes" id="UP001153709">
    <property type="component" value="Chromosome 2"/>
</dbReference>
<feature type="domain" description="HTH myb-type" evidence="9">
    <location>
        <begin position="137"/>
        <end position="190"/>
    </location>
</feature>
<feature type="region of interest" description="Disordered" evidence="6">
    <location>
        <begin position="241"/>
        <end position="261"/>
    </location>
</feature>
<organism evidence="10 11">
    <name type="scientific">Diabrotica balteata</name>
    <name type="common">Banded cucumber beetle</name>
    <dbReference type="NCBI Taxonomy" id="107213"/>
    <lineage>
        <taxon>Eukaryota</taxon>
        <taxon>Metazoa</taxon>
        <taxon>Ecdysozoa</taxon>
        <taxon>Arthropoda</taxon>
        <taxon>Hexapoda</taxon>
        <taxon>Insecta</taxon>
        <taxon>Pterygota</taxon>
        <taxon>Neoptera</taxon>
        <taxon>Endopterygota</taxon>
        <taxon>Coleoptera</taxon>
        <taxon>Polyphaga</taxon>
        <taxon>Cucujiformia</taxon>
        <taxon>Chrysomeloidea</taxon>
        <taxon>Chrysomelidae</taxon>
        <taxon>Galerucinae</taxon>
        <taxon>Diabroticina</taxon>
        <taxon>Diabroticites</taxon>
        <taxon>Diabrotica</taxon>
    </lineage>
</organism>
<dbReference type="CDD" id="cd02249">
    <property type="entry name" value="ZZ"/>
    <property type="match status" value="1"/>
</dbReference>
<feature type="region of interest" description="Disordered" evidence="6">
    <location>
        <begin position="378"/>
        <end position="426"/>
    </location>
</feature>
<dbReference type="InterPro" id="IPR017930">
    <property type="entry name" value="Myb_dom"/>
</dbReference>
<dbReference type="Pfam" id="PF00569">
    <property type="entry name" value="ZZ"/>
    <property type="match status" value="1"/>
</dbReference>
<keyword evidence="11" id="KW-1185">Reference proteome</keyword>
<keyword evidence="4" id="KW-0862">Zinc</keyword>
<dbReference type="PROSITE" id="PS50090">
    <property type="entry name" value="MYB_LIKE"/>
    <property type="match status" value="1"/>
</dbReference>
<evidence type="ECO:0000313" key="11">
    <source>
        <dbReference type="Proteomes" id="UP001153709"/>
    </source>
</evidence>
<dbReference type="Gene3D" id="3.30.60.90">
    <property type="match status" value="1"/>
</dbReference>
<dbReference type="GO" id="GO:0005634">
    <property type="term" value="C:nucleus"/>
    <property type="evidence" value="ECO:0007669"/>
    <property type="project" value="UniProtKB-SubCell"/>
</dbReference>
<dbReference type="SMART" id="SM00291">
    <property type="entry name" value="ZnF_ZZ"/>
    <property type="match status" value="1"/>
</dbReference>
<evidence type="ECO:0000256" key="6">
    <source>
        <dbReference type="SAM" id="MobiDB-lite"/>
    </source>
</evidence>
<dbReference type="PROSITE" id="PS50135">
    <property type="entry name" value="ZF_ZZ_2"/>
    <property type="match status" value="1"/>
</dbReference>
<name>A0A9N9SPY1_DIABA</name>
<dbReference type="EMBL" id="OU898277">
    <property type="protein sequence ID" value="CAG9829248.1"/>
    <property type="molecule type" value="Genomic_DNA"/>
</dbReference>
<dbReference type="GO" id="GO:0070461">
    <property type="term" value="C:SAGA-type complex"/>
    <property type="evidence" value="ECO:0007669"/>
    <property type="project" value="UniProtKB-ARBA"/>
</dbReference>
<evidence type="ECO:0000256" key="2">
    <source>
        <dbReference type="ARBA" id="ARBA00022723"/>
    </source>
</evidence>
<evidence type="ECO:0000259" key="8">
    <source>
        <dbReference type="PROSITE" id="PS50135"/>
    </source>
</evidence>
<dbReference type="AlphaFoldDB" id="A0A9N9SPY1"/>
<evidence type="ECO:0000259" key="9">
    <source>
        <dbReference type="PROSITE" id="PS51294"/>
    </source>
</evidence>